<keyword evidence="3 6" id="KW-0808">Transferase</keyword>
<accession>A0A3E1K6E2</accession>
<protein>
    <submittedName>
        <fullName evidence="6">Aminotransferase class III-fold pyridoxal phosphate-dependent enzyme</fullName>
    </submittedName>
</protein>
<dbReference type="Pfam" id="PF00202">
    <property type="entry name" value="Aminotran_3"/>
    <property type="match status" value="1"/>
</dbReference>
<evidence type="ECO:0000256" key="2">
    <source>
        <dbReference type="ARBA" id="ARBA00022576"/>
    </source>
</evidence>
<sequence length="452" mass="49081">MTTDALGQLDLDHLFHPSTDLRTHGRTGPLVWQRGEGVYVYDTEGRQYLEGMAGLWCTALGYGEPELVEAARKQMETFCYGPLFAGKANEPSIRLAAKLAEWVPIDGARFLFGCSGSDANDAQVKLIRYYFNAIGKPQKKKILSRGNAYHGVTLASAALTGLPSFHKHFDLPGDDVIHLTSPYHYRHAEPGESEEAFSDRLAEELRAVIAREGADTIAAMIAEPLMGAGGVIPPPKGYFDKIQPILRENGILLIDDEVVCGFGRTGNDFGCQTWDMQPATMTMAKALSSAYQPISAVAVPPFMYEAIAEASGDVGLFAHGLTYAGHPVAAAVALRNLELMEERGVMAHAANMGERLQAGLQRVREHPLVGDVRGESLIAGVEFVADRDTHERFPAEEKIAFRAAAACLEEGLIVRALPGDTIAVCPPLVISEAQVDELVEKLVRGLDRVERL</sequence>
<evidence type="ECO:0000256" key="1">
    <source>
        <dbReference type="ARBA" id="ARBA00008954"/>
    </source>
</evidence>
<dbReference type="EMBL" id="QUZK01000046">
    <property type="protein sequence ID" value="RFF29538.1"/>
    <property type="molecule type" value="Genomic_DNA"/>
</dbReference>
<dbReference type="FunFam" id="3.40.640.10:FF:000014">
    <property type="entry name" value="Adenosylmethionine-8-amino-7-oxononanoate aminotransferase, probable"/>
    <property type="match status" value="1"/>
</dbReference>
<dbReference type="CDD" id="cd00610">
    <property type="entry name" value="OAT_like"/>
    <property type="match status" value="1"/>
</dbReference>
<dbReference type="PIRSF" id="PIRSF000521">
    <property type="entry name" value="Transaminase_4ab_Lys_Orn"/>
    <property type="match status" value="1"/>
</dbReference>
<dbReference type="InterPro" id="IPR015422">
    <property type="entry name" value="PyrdxlP-dep_Trfase_small"/>
</dbReference>
<dbReference type="PANTHER" id="PTHR43094:SF1">
    <property type="entry name" value="AMINOTRANSFERASE CLASS-III"/>
    <property type="match status" value="1"/>
</dbReference>
<dbReference type="NCBIfam" id="NF004767">
    <property type="entry name" value="PRK06105.1"/>
    <property type="match status" value="1"/>
</dbReference>
<dbReference type="Proteomes" id="UP000260351">
    <property type="component" value="Unassembled WGS sequence"/>
</dbReference>
<keyword evidence="4 5" id="KW-0663">Pyridoxal phosphate</keyword>
<dbReference type="InterPro" id="IPR005814">
    <property type="entry name" value="Aminotrans_3"/>
</dbReference>
<comment type="similarity">
    <text evidence="1 5">Belongs to the class-III pyridoxal-phosphate-dependent aminotransferase family.</text>
</comment>
<evidence type="ECO:0000256" key="5">
    <source>
        <dbReference type="RuleBase" id="RU003560"/>
    </source>
</evidence>
<dbReference type="Gene3D" id="3.90.1150.10">
    <property type="entry name" value="Aspartate Aminotransferase, domain 1"/>
    <property type="match status" value="1"/>
</dbReference>
<name>A0A3E1K6E2_9GAMM</name>
<keyword evidence="7" id="KW-1185">Reference proteome</keyword>
<dbReference type="InterPro" id="IPR015424">
    <property type="entry name" value="PyrdxlP-dep_Trfase"/>
</dbReference>
<evidence type="ECO:0000256" key="3">
    <source>
        <dbReference type="ARBA" id="ARBA00022679"/>
    </source>
</evidence>
<organism evidence="6 7">
    <name type="scientific">Wenzhouxiangella sediminis</name>
    <dbReference type="NCBI Taxonomy" id="1792836"/>
    <lineage>
        <taxon>Bacteria</taxon>
        <taxon>Pseudomonadati</taxon>
        <taxon>Pseudomonadota</taxon>
        <taxon>Gammaproteobacteria</taxon>
        <taxon>Chromatiales</taxon>
        <taxon>Wenzhouxiangellaceae</taxon>
        <taxon>Wenzhouxiangella</taxon>
    </lineage>
</organism>
<dbReference type="OrthoDB" id="9770449at2"/>
<dbReference type="RefSeq" id="WP_116651564.1">
    <property type="nucleotide sequence ID" value="NZ_QUZK01000046.1"/>
</dbReference>
<keyword evidence="2 6" id="KW-0032">Aminotransferase</keyword>
<proteinExistence type="inferred from homology"/>
<evidence type="ECO:0000313" key="6">
    <source>
        <dbReference type="EMBL" id="RFF29538.1"/>
    </source>
</evidence>
<evidence type="ECO:0000313" key="7">
    <source>
        <dbReference type="Proteomes" id="UP000260351"/>
    </source>
</evidence>
<dbReference type="Gene3D" id="3.40.640.10">
    <property type="entry name" value="Type I PLP-dependent aspartate aminotransferase-like (Major domain)"/>
    <property type="match status" value="1"/>
</dbReference>
<dbReference type="PANTHER" id="PTHR43094">
    <property type="entry name" value="AMINOTRANSFERASE"/>
    <property type="match status" value="1"/>
</dbReference>
<dbReference type="AlphaFoldDB" id="A0A3E1K6E2"/>
<comment type="caution">
    <text evidence="6">The sequence shown here is derived from an EMBL/GenBank/DDBJ whole genome shotgun (WGS) entry which is preliminary data.</text>
</comment>
<dbReference type="GO" id="GO:0030170">
    <property type="term" value="F:pyridoxal phosphate binding"/>
    <property type="evidence" value="ECO:0007669"/>
    <property type="project" value="InterPro"/>
</dbReference>
<evidence type="ECO:0000256" key="4">
    <source>
        <dbReference type="ARBA" id="ARBA00022898"/>
    </source>
</evidence>
<gene>
    <name evidence="6" type="ORF">DZC52_12955</name>
</gene>
<reference evidence="6 7" key="1">
    <citation type="submission" date="2018-08" db="EMBL/GenBank/DDBJ databases">
        <title>Wenzhouxiangella salilacus sp. nov., a novel bacterium isolated from a saline lake in Xinjiang Province, China.</title>
        <authorList>
            <person name="Han S."/>
        </authorList>
    </citation>
    <scope>NUCLEOTIDE SEQUENCE [LARGE SCALE GENOMIC DNA]</scope>
    <source>
        <strain evidence="6 7">XDB06</strain>
    </source>
</reference>
<dbReference type="GO" id="GO:0008483">
    <property type="term" value="F:transaminase activity"/>
    <property type="evidence" value="ECO:0007669"/>
    <property type="project" value="UniProtKB-KW"/>
</dbReference>
<dbReference type="SUPFAM" id="SSF53383">
    <property type="entry name" value="PLP-dependent transferases"/>
    <property type="match status" value="1"/>
</dbReference>
<dbReference type="InterPro" id="IPR015421">
    <property type="entry name" value="PyrdxlP-dep_Trfase_major"/>
</dbReference>